<dbReference type="Pfam" id="PF02776">
    <property type="entry name" value="TPP_enzyme_N"/>
    <property type="match status" value="1"/>
</dbReference>
<evidence type="ECO:0000256" key="7">
    <source>
        <dbReference type="ARBA" id="ARBA00022679"/>
    </source>
</evidence>
<keyword evidence="11 14" id="KW-0786">Thiamine pyrophosphate</keyword>
<comment type="caution">
    <text evidence="19">The sequence shown here is derived from an EMBL/GenBank/DDBJ whole genome shotgun (WGS) entry which is preliminary data.</text>
</comment>
<dbReference type="GO" id="GO:0003984">
    <property type="term" value="F:acetolactate synthase activity"/>
    <property type="evidence" value="ECO:0007669"/>
    <property type="project" value="UniProtKB-EC"/>
</dbReference>
<evidence type="ECO:0000259" key="18">
    <source>
        <dbReference type="Pfam" id="PF02776"/>
    </source>
</evidence>
<dbReference type="InterPro" id="IPR029035">
    <property type="entry name" value="DHS-like_NAD/FAD-binding_dom"/>
</dbReference>
<dbReference type="GO" id="GO:0000287">
    <property type="term" value="F:magnesium ion binding"/>
    <property type="evidence" value="ECO:0007669"/>
    <property type="project" value="UniProtKB-UniRule"/>
</dbReference>
<dbReference type="NCBIfam" id="TIGR00118">
    <property type="entry name" value="acolac_lg"/>
    <property type="match status" value="1"/>
</dbReference>
<dbReference type="PANTHER" id="PTHR18968">
    <property type="entry name" value="THIAMINE PYROPHOSPHATE ENZYMES"/>
    <property type="match status" value="1"/>
</dbReference>
<dbReference type="FunFam" id="3.40.50.970:FF:000007">
    <property type="entry name" value="Acetolactate synthase"/>
    <property type="match status" value="1"/>
</dbReference>
<comment type="pathway">
    <text evidence="1 14">Amino-acid biosynthesis; L-isoleucine biosynthesis; L-isoleucine from 2-oxobutanoate: step 1/4.</text>
</comment>
<dbReference type="EMBL" id="PPEK01000005">
    <property type="protein sequence ID" value="PNV67805.1"/>
    <property type="molecule type" value="Genomic_DNA"/>
</dbReference>
<reference evidence="20" key="1">
    <citation type="submission" date="2018-01" db="EMBL/GenBank/DDBJ databases">
        <title>Rubneribacter badeniensis gen. nov., sp. nov., and Colonibacter rubneri, gen. nov., sp. nov., WGS of new members of the Eggerthellaceae.</title>
        <authorList>
            <person name="Danylec N."/>
            <person name="Stoll D.A."/>
            <person name="Doetsch A."/>
            <person name="Kulling S.E."/>
            <person name="Huch M."/>
        </authorList>
    </citation>
    <scope>NUCLEOTIDE SEQUENCE [LARGE SCALE GENOMIC DNA]</scope>
    <source>
        <strain evidence="20">ResAG-96</strain>
    </source>
</reference>
<dbReference type="Gene3D" id="3.40.50.970">
    <property type="match status" value="2"/>
</dbReference>
<keyword evidence="10 14" id="KW-0460">Magnesium</keyword>
<keyword evidence="6" id="KW-0285">Flavoprotein</keyword>
<evidence type="ECO:0000256" key="10">
    <source>
        <dbReference type="ARBA" id="ARBA00022842"/>
    </source>
</evidence>
<comment type="similarity">
    <text evidence="3 14">Belongs to the TPP enzyme family.</text>
</comment>
<organism evidence="19 20">
    <name type="scientific">Enteroscipio rubneri</name>
    <dbReference type="NCBI Taxonomy" id="2070686"/>
    <lineage>
        <taxon>Bacteria</taxon>
        <taxon>Bacillati</taxon>
        <taxon>Actinomycetota</taxon>
        <taxon>Coriobacteriia</taxon>
        <taxon>Eggerthellales</taxon>
        <taxon>Eggerthellaceae</taxon>
        <taxon>Enteroscipio</taxon>
    </lineage>
</organism>
<evidence type="ECO:0000256" key="13">
    <source>
        <dbReference type="ARBA" id="ARBA00048670"/>
    </source>
</evidence>
<dbReference type="InterPro" id="IPR011766">
    <property type="entry name" value="TPP_enzyme_TPP-bd"/>
</dbReference>
<evidence type="ECO:0000256" key="6">
    <source>
        <dbReference type="ARBA" id="ARBA00022630"/>
    </source>
</evidence>
<dbReference type="GO" id="GO:0030976">
    <property type="term" value="F:thiamine pyrophosphate binding"/>
    <property type="evidence" value="ECO:0007669"/>
    <property type="project" value="UniProtKB-UniRule"/>
</dbReference>
<keyword evidence="9" id="KW-0274">FAD</keyword>
<evidence type="ECO:0000256" key="2">
    <source>
        <dbReference type="ARBA" id="ARBA00005025"/>
    </source>
</evidence>
<protein>
    <recommendedName>
        <fullName evidence="4 14">Acetolactate synthase</fullName>
        <ecNumber evidence="4 14">2.2.1.6</ecNumber>
    </recommendedName>
</protein>
<dbReference type="Gene3D" id="3.40.50.1220">
    <property type="entry name" value="TPP-binding domain"/>
    <property type="match status" value="1"/>
</dbReference>
<feature type="domain" description="Thiamine pyrophosphate enzyme TPP-binding" evidence="17">
    <location>
        <begin position="440"/>
        <end position="587"/>
    </location>
</feature>
<evidence type="ECO:0000256" key="14">
    <source>
        <dbReference type="RuleBase" id="RU003591"/>
    </source>
</evidence>
<comment type="cofactor">
    <cofactor evidence="14">
        <name>thiamine diphosphate</name>
        <dbReference type="ChEBI" id="CHEBI:58937"/>
    </cofactor>
    <text evidence="14">Binds 1 thiamine pyrophosphate per subunit.</text>
</comment>
<evidence type="ECO:0000313" key="19">
    <source>
        <dbReference type="EMBL" id="PNV67805.1"/>
    </source>
</evidence>
<evidence type="ECO:0000256" key="5">
    <source>
        <dbReference type="ARBA" id="ARBA00022605"/>
    </source>
</evidence>
<dbReference type="UniPathway" id="UPA00047">
    <property type="reaction ID" value="UER00055"/>
</dbReference>
<sequence length="637" mass="67352">MTNTRKQSEGAETAASEGREQPAARPGATAAAKGAPRGLGSKNPKQGMTMTGAQAVVASLEAEGVDLVFGYPGGQAIKIYDALYDSDRIRHVLSRHEQGAVHEADGYARATGNVGVAIVTSGPGATNTVTGIATAYMDSVPLVVITGQVPRGVIGTDSFQESDIVGITMPVVKHSYLLQSTDELTATFREAFHIAKTGRPGPVLIDVPSDLASEELVFEYPDEVSLPSYKPTYRGNAKQVRQAVARIRRAERPVLYVGGGVVSSGASEELRALAELMRIPVVTTLMGKGAFPASHELNLGPVGMHGSKYANLAMTESDLIIAAGARFSDRVTGRLDEFAPHAEVIHIDIDPAEIGKVREAQIPIVGDLKGVLANVVAQLVKENAQPRTAEWLAQIAEWRFRHPFYHPNVGDAPDEIVPEVVMEKLSAALDPEQSIVVTEVGQHQMWAAQHIARECPRSFISSGGLGTMGFGFPASIGAAIGCPDKTVVCVAGDGSFQMNSQEMATAGIHGVPVKVLVMDNRCLGMVHQWQHLFYGERYSSTLLDANPDFVKLADAYGWQAARVEGPDELDAALAAMLAAKGPYLLDVAISRDQNVFPMVAPGRALDDVIGAIDAAVGAVRTDVPEADGAAGGKGGTR</sequence>
<dbReference type="OrthoDB" id="4494979at2"/>
<dbReference type="InterPro" id="IPR000399">
    <property type="entry name" value="TPP-bd_CS"/>
</dbReference>
<dbReference type="Proteomes" id="UP000236197">
    <property type="component" value="Unassembled WGS sequence"/>
</dbReference>
<feature type="compositionally biased region" description="Low complexity" evidence="15">
    <location>
        <begin position="23"/>
        <end position="38"/>
    </location>
</feature>
<evidence type="ECO:0000256" key="1">
    <source>
        <dbReference type="ARBA" id="ARBA00004974"/>
    </source>
</evidence>
<dbReference type="UniPathway" id="UPA00049">
    <property type="reaction ID" value="UER00059"/>
</dbReference>
<keyword evidence="20" id="KW-1185">Reference proteome</keyword>
<dbReference type="AlphaFoldDB" id="A0A2K2UBT9"/>
<dbReference type="CDD" id="cd07035">
    <property type="entry name" value="TPP_PYR_POX_like"/>
    <property type="match status" value="1"/>
</dbReference>
<dbReference type="InterPro" id="IPR045229">
    <property type="entry name" value="TPP_enz"/>
</dbReference>
<evidence type="ECO:0000256" key="11">
    <source>
        <dbReference type="ARBA" id="ARBA00023052"/>
    </source>
</evidence>
<dbReference type="SUPFAM" id="SSF52518">
    <property type="entry name" value="Thiamin diphosphate-binding fold (THDP-binding)"/>
    <property type="match status" value="2"/>
</dbReference>
<dbReference type="InterPro" id="IPR039368">
    <property type="entry name" value="AHAS_TPP"/>
</dbReference>
<evidence type="ECO:0000256" key="12">
    <source>
        <dbReference type="ARBA" id="ARBA00023304"/>
    </source>
</evidence>
<comment type="pathway">
    <text evidence="2 14">Amino-acid biosynthesis; L-valine biosynthesis; L-valine from pyruvate: step 1/4.</text>
</comment>
<feature type="region of interest" description="Disordered" evidence="15">
    <location>
        <begin position="1"/>
        <end position="47"/>
    </location>
</feature>
<dbReference type="PROSITE" id="PS00187">
    <property type="entry name" value="TPP_ENZYMES"/>
    <property type="match status" value="1"/>
</dbReference>
<dbReference type="CDD" id="cd02015">
    <property type="entry name" value="TPP_AHAS"/>
    <property type="match status" value="1"/>
</dbReference>
<gene>
    <name evidence="19" type="primary">ilvB</name>
    <name evidence="19" type="ORF">C2L71_05890</name>
</gene>
<name>A0A2K2UBT9_9ACTN</name>
<keyword evidence="12 14" id="KW-0100">Branched-chain amino acid biosynthesis</keyword>
<dbReference type="PANTHER" id="PTHR18968:SF13">
    <property type="entry name" value="ACETOLACTATE SYNTHASE CATALYTIC SUBUNIT, MITOCHONDRIAL"/>
    <property type="match status" value="1"/>
</dbReference>
<evidence type="ECO:0000313" key="20">
    <source>
        <dbReference type="Proteomes" id="UP000236197"/>
    </source>
</evidence>
<keyword evidence="5 14" id="KW-0028">Amino-acid biosynthesis</keyword>
<evidence type="ECO:0000256" key="15">
    <source>
        <dbReference type="SAM" id="MobiDB-lite"/>
    </source>
</evidence>
<evidence type="ECO:0000256" key="8">
    <source>
        <dbReference type="ARBA" id="ARBA00022723"/>
    </source>
</evidence>
<accession>A0A2K2UBT9</accession>
<dbReference type="InterPro" id="IPR012846">
    <property type="entry name" value="Acetolactate_synth_lsu"/>
</dbReference>
<feature type="domain" description="Thiamine pyrophosphate enzyme central" evidence="16">
    <location>
        <begin position="240"/>
        <end position="373"/>
    </location>
</feature>
<dbReference type="EC" id="2.2.1.6" evidence="4 14"/>
<evidence type="ECO:0000259" key="16">
    <source>
        <dbReference type="Pfam" id="PF00205"/>
    </source>
</evidence>
<comment type="catalytic activity">
    <reaction evidence="13 14">
        <text>2 pyruvate + H(+) = (2S)-2-acetolactate + CO2</text>
        <dbReference type="Rhea" id="RHEA:25249"/>
        <dbReference type="ChEBI" id="CHEBI:15361"/>
        <dbReference type="ChEBI" id="CHEBI:15378"/>
        <dbReference type="ChEBI" id="CHEBI:16526"/>
        <dbReference type="ChEBI" id="CHEBI:58476"/>
        <dbReference type="EC" id="2.2.1.6"/>
    </reaction>
</comment>
<dbReference type="GO" id="GO:0050660">
    <property type="term" value="F:flavin adenine dinucleotide binding"/>
    <property type="evidence" value="ECO:0007669"/>
    <property type="project" value="InterPro"/>
</dbReference>
<dbReference type="GO" id="GO:0009099">
    <property type="term" value="P:L-valine biosynthetic process"/>
    <property type="evidence" value="ECO:0007669"/>
    <property type="project" value="UniProtKB-UniPathway"/>
</dbReference>
<proteinExistence type="inferred from homology"/>
<dbReference type="Pfam" id="PF00205">
    <property type="entry name" value="TPP_enzyme_M"/>
    <property type="match status" value="1"/>
</dbReference>
<evidence type="ECO:0000256" key="4">
    <source>
        <dbReference type="ARBA" id="ARBA00013145"/>
    </source>
</evidence>
<keyword evidence="7 14" id="KW-0808">Transferase</keyword>
<dbReference type="InterPro" id="IPR012001">
    <property type="entry name" value="Thiamin_PyroP_enz_TPP-bd_dom"/>
</dbReference>
<dbReference type="InterPro" id="IPR012000">
    <property type="entry name" value="Thiamin_PyroP_enz_cen_dom"/>
</dbReference>
<comment type="cofactor">
    <cofactor evidence="14">
        <name>Mg(2+)</name>
        <dbReference type="ChEBI" id="CHEBI:18420"/>
    </cofactor>
    <text evidence="14">Binds 1 Mg(2+) ion per subunit.</text>
</comment>
<evidence type="ECO:0000256" key="3">
    <source>
        <dbReference type="ARBA" id="ARBA00007812"/>
    </source>
</evidence>
<evidence type="ECO:0000256" key="9">
    <source>
        <dbReference type="ARBA" id="ARBA00022827"/>
    </source>
</evidence>
<keyword evidence="8 14" id="KW-0479">Metal-binding</keyword>
<dbReference type="GO" id="GO:0005948">
    <property type="term" value="C:acetolactate synthase complex"/>
    <property type="evidence" value="ECO:0007669"/>
    <property type="project" value="TreeGrafter"/>
</dbReference>
<evidence type="ECO:0000259" key="17">
    <source>
        <dbReference type="Pfam" id="PF02775"/>
    </source>
</evidence>
<dbReference type="RefSeq" id="WP_103264859.1">
    <property type="nucleotide sequence ID" value="NZ_CABMLE010000005.1"/>
</dbReference>
<dbReference type="Pfam" id="PF02775">
    <property type="entry name" value="TPP_enzyme_C"/>
    <property type="match status" value="1"/>
</dbReference>
<feature type="domain" description="Thiamine pyrophosphate enzyme N-terminal TPP-binding" evidence="18">
    <location>
        <begin position="50"/>
        <end position="165"/>
    </location>
</feature>
<dbReference type="FunFam" id="3.40.50.1220:FF:000008">
    <property type="entry name" value="Acetolactate synthase"/>
    <property type="match status" value="1"/>
</dbReference>
<dbReference type="FunFam" id="3.40.50.970:FF:000016">
    <property type="entry name" value="Acetolactate synthase"/>
    <property type="match status" value="1"/>
</dbReference>
<dbReference type="InterPro" id="IPR029061">
    <property type="entry name" value="THDP-binding"/>
</dbReference>
<dbReference type="GO" id="GO:0009097">
    <property type="term" value="P:isoleucine biosynthetic process"/>
    <property type="evidence" value="ECO:0007669"/>
    <property type="project" value="UniProtKB-UniPathway"/>
</dbReference>
<dbReference type="SUPFAM" id="SSF52467">
    <property type="entry name" value="DHS-like NAD/FAD-binding domain"/>
    <property type="match status" value="1"/>
</dbReference>